<proteinExistence type="predicted"/>
<dbReference type="PANTHER" id="PTHR43157">
    <property type="entry name" value="PHOSPHATIDYLINOSITOL-GLYCAN BIOSYNTHESIS CLASS F PROTEIN-RELATED"/>
    <property type="match status" value="1"/>
</dbReference>
<keyword evidence="3" id="KW-1185">Reference proteome</keyword>
<organism evidence="2 3">
    <name type="scientific">Conoideocrella luteorostrata</name>
    <dbReference type="NCBI Taxonomy" id="1105319"/>
    <lineage>
        <taxon>Eukaryota</taxon>
        <taxon>Fungi</taxon>
        <taxon>Dikarya</taxon>
        <taxon>Ascomycota</taxon>
        <taxon>Pezizomycotina</taxon>
        <taxon>Sordariomycetes</taxon>
        <taxon>Hypocreomycetidae</taxon>
        <taxon>Hypocreales</taxon>
        <taxon>Clavicipitaceae</taxon>
        <taxon>Conoideocrella</taxon>
    </lineage>
</organism>
<dbReference type="Proteomes" id="UP001251528">
    <property type="component" value="Unassembled WGS sequence"/>
</dbReference>
<dbReference type="Gene3D" id="3.40.50.720">
    <property type="entry name" value="NAD(P)-binding Rossmann-like Domain"/>
    <property type="match status" value="1"/>
</dbReference>
<dbReference type="GO" id="GO:0016491">
    <property type="term" value="F:oxidoreductase activity"/>
    <property type="evidence" value="ECO:0007669"/>
    <property type="project" value="UniProtKB-KW"/>
</dbReference>
<evidence type="ECO:0000256" key="1">
    <source>
        <dbReference type="ARBA" id="ARBA00023002"/>
    </source>
</evidence>
<dbReference type="SUPFAM" id="SSF51735">
    <property type="entry name" value="NAD(P)-binding Rossmann-fold domains"/>
    <property type="match status" value="1"/>
</dbReference>
<evidence type="ECO:0008006" key="4">
    <source>
        <dbReference type="Google" id="ProtNLM"/>
    </source>
</evidence>
<gene>
    <name evidence="2" type="ORF">QQS21_003661</name>
</gene>
<comment type="caution">
    <text evidence="2">The sequence shown here is derived from an EMBL/GenBank/DDBJ whole genome shotgun (WGS) entry which is preliminary data.</text>
</comment>
<sequence length="321" mass="34688">MTPPHFDVTPQKERGVFNFLSRQLFFTPEPVTGVSLAGKTAIVTGSNAGVGLEVSRQLLDLGLSKLIMAVRNEDKGHAASANLPKGRDGKATIEVWKLGLASYDSIVAFAQRAATLERMDIAVMNAGLVMAKTALNESTGHDETIQVNYISTALLTVLLLPVAKAKRPAQGGIASRITLTSSDVATWTPFKEKTKNPLLPAFDTPGGKPTDRMMVSKLLGQFFLAELAKRVPPSAVVINYATPGMVHDSQFNREIDGTFGGKIAFVFIRRIGYTSLVAARHITDAIVKHGEESHGQYLSTQKLKPMAPIIYSDVGKEISER</sequence>
<keyword evidence="1" id="KW-0560">Oxidoreductase</keyword>
<dbReference type="EMBL" id="JASWJB010000049">
    <property type="protein sequence ID" value="KAK2605935.1"/>
    <property type="molecule type" value="Genomic_DNA"/>
</dbReference>
<dbReference type="InterPro" id="IPR036291">
    <property type="entry name" value="NAD(P)-bd_dom_sf"/>
</dbReference>
<dbReference type="PANTHER" id="PTHR43157:SF31">
    <property type="entry name" value="PHOSPHATIDYLINOSITOL-GLYCAN BIOSYNTHESIS CLASS F PROTEIN"/>
    <property type="match status" value="1"/>
</dbReference>
<accession>A0AAJ0CVQ5</accession>
<name>A0AAJ0CVQ5_9HYPO</name>
<reference evidence="2" key="1">
    <citation type="submission" date="2023-06" db="EMBL/GenBank/DDBJ databases">
        <title>Conoideocrella luteorostrata (Hypocreales: Clavicipitaceae), a potential biocontrol fungus for elongate hemlock scale in United States Christmas tree production areas.</title>
        <authorList>
            <person name="Barrett H."/>
            <person name="Lovett B."/>
            <person name="Macias A.M."/>
            <person name="Stajich J.E."/>
            <person name="Kasson M.T."/>
        </authorList>
    </citation>
    <scope>NUCLEOTIDE SEQUENCE</scope>
    <source>
        <strain evidence="2">ARSEF 14590</strain>
    </source>
</reference>
<dbReference type="Pfam" id="PF00106">
    <property type="entry name" value="adh_short"/>
    <property type="match status" value="1"/>
</dbReference>
<dbReference type="PRINTS" id="PR00081">
    <property type="entry name" value="GDHRDH"/>
</dbReference>
<evidence type="ECO:0000313" key="3">
    <source>
        <dbReference type="Proteomes" id="UP001251528"/>
    </source>
</evidence>
<dbReference type="AlphaFoldDB" id="A0AAJ0CVQ5"/>
<evidence type="ECO:0000313" key="2">
    <source>
        <dbReference type="EMBL" id="KAK2605935.1"/>
    </source>
</evidence>
<protein>
    <recommendedName>
        <fullName evidence="4">Short-chain dehydrogenase/reductase family protein</fullName>
    </recommendedName>
</protein>
<dbReference type="InterPro" id="IPR002347">
    <property type="entry name" value="SDR_fam"/>
</dbReference>